<evidence type="ECO:0000313" key="3">
    <source>
        <dbReference type="Proteomes" id="UP000712157"/>
    </source>
</evidence>
<evidence type="ECO:0000256" key="1">
    <source>
        <dbReference type="SAM" id="MobiDB-lite"/>
    </source>
</evidence>
<proteinExistence type="predicted"/>
<protein>
    <submittedName>
        <fullName evidence="2">Uncharacterized protein</fullName>
    </submittedName>
</protein>
<accession>A0A949NHY4</accession>
<dbReference type="AlphaFoldDB" id="A0A949NHY4"/>
<feature type="region of interest" description="Disordered" evidence="1">
    <location>
        <begin position="1"/>
        <end position="24"/>
    </location>
</feature>
<name>A0A949NHY4_9FIRM</name>
<comment type="caution">
    <text evidence="2">The sequence shown here is derived from an EMBL/GenBank/DDBJ whole genome shotgun (WGS) entry which is preliminary data.</text>
</comment>
<sequence>MAAKRNMSDRVSQMLYDKPGLDRSLRDMRNSMNEVNKILDKTAKITKKKKKG</sequence>
<organism evidence="2 3">
    <name type="scientific">Diplocloster agilis</name>
    <dbReference type="NCBI Taxonomy" id="2850323"/>
    <lineage>
        <taxon>Bacteria</taxon>
        <taxon>Bacillati</taxon>
        <taxon>Bacillota</taxon>
        <taxon>Clostridia</taxon>
        <taxon>Lachnospirales</taxon>
        <taxon>Lachnospiraceae</taxon>
        <taxon>Diplocloster</taxon>
    </lineage>
</organism>
<reference evidence="2" key="1">
    <citation type="submission" date="2021-06" db="EMBL/GenBank/DDBJ databases">
        <title>Description of novel taxa of the family Lachnospiraceae.</title>
        <authorList>
            <person name="Chaplin A.V."/>
            <person name="Sokolova S.R."/>
            <person name="Pikina A.P."/>
            <person name="Korzhanova M."/>
            <person name="Belova V."/>
            <person name="Korostin D."/>
            <person name="Efimov B.A."/>
        </authorList>
    </citation>
    <scope>NUCLEOTIDE SEQUENCE</scope>
    <source>
        <strain evidence="2">ASD5720</strain>
    </source>
</reference>
<dbReference type="EMBL" id="JAHQCW010000048">
    <property type="protein sequence ID" value="MBU9739053.1"/>
    <property type="molecule type" value="Genomic_DNA"/>
</dbReference>
<keyword evidence="3" id="KW-1185">Reference proteome</keyword>
<gene>
    <name evidence="2" type="ORF">KTH89_21175</name>
</gene>
<dbReference type="Proteomes" id="UP000712157">
    <property type="component" value="Unassembled WGS sequence"/>
</dbReference>
<evidence type="ECO:0000313" key="2">
    <source>
        <dbReference type="EMBL" id="MBU9739053.1"/>
    </source>
</evidence>
<dbReference type="RefSeq" id="WP_238722991.1">
    <property type="nucleotide sequence ID" value="NZ_JAHQCW010000048.1"/>
</dbReference>